<evidence type="ECO:0000313" key="2">
    <source>
        <dbReference type="EMBL" id="QQC65746.1"/>
    </source>
</evidence>
<dbReference type="InterPro" id="IPR000073">
    <property type="entry name" value="AB_hydrolase_1"/>
</dbReference>
<dbReference type="Gene3D" id="3.40.50.1820">
    <property type="entry name" value="alpha/beta hydrolase"/>
    <property type="match status" value="1"/>
</dbReference>
<dbReference type="GO" id="GO:0016787">
    <property type="term" value="F:hydrolase activity"/>
    <property type="evidence" value="ECO:0007669"/>
    <property type="project" value="UniProtKB-KW"/>
</dbReference>
<gene>
    <name evidence="2" type="ORF">I6I06_23325</name>
</gene>
<dbReference type="InterPro" id="IPR029058">
    <property type="entry name" value="AB_hydrolase_fold"/>
</dbReference>
<feature type="domain" description="AB hydrolase-1" evidence="1">
    <location>
        <begin position="26"/>
        <end position="248"/>
    </location>
</feature>
<name>A0A7T4N5P5_9BURK</name>
<dbReference type="SUPFAM" id="SSF53474">
    <property type="entry name" value="alpha/beta-Hydrolases"/>
    <property type="match status" value="1"/>
</dbReference>
<dbReference type="InterPro" id="IPR050471">
    <property type="entry name" value="AB_hydrolase"/>
</dbReference>
<proteinExistence type="predicted"/>
<keyword evidence="3" id="KW-1185">Reference proteome</keyword>
<organism evidence="2 3">
    <name type="scientific">Paraburkholderia ginsengisoli</name>
    <dbReference type="NCBI Taxonomy" id="311231"/>
    <lineage>
        <taxon>Bacteria</taxon>
        <taxon>Pseudomonadati</taxon>
        <taxon>Pseudomonadota</taxon>
        <taxon>Betaproteobacteria</taxon>
        <taxon>Burkholderiales</taxon>
        <taxon>Burkholderiaceae</taxon>
        <taxon>Paraburkholderia</taxon>
    </lineage>
</organism>
<reference evidence="2 3" key="1">
    <citation type="submission" date="2020-12" db="EMBL/GenBank/DDBJ databases">
        <title>FDA dAtabase for Regulatory Grade micrObial Sequences (FDA-ARGOS): Supporting development and validation of Infectious Disease Dx tests.</title>
        <authorList>
            <person name="Nelson B."/>
            <person name="Plummer A."/>
            <person name="Tallon L."/>
            <person name="Sadzewicz L."/>
            <person name="Zhao X."/>
            <person name="Boylan J."/>
            <person name="Ott S."/>
            <person name="Bowen H."/>
            <person name="Vavikolanu K."/>
            <person name="Mehta A."/>
            <person name="Aluvathingal J."/>
            <person name="Nadendla S."/>
            <person name="Myers T."/>
            <person name="Yan Y."/>
            <person name="Sichtig H."/>
        </authorList>
    </citation>
    <scope>NUCLEOTIDE SEQUENCE [LARGE SCALE GENOMIC DNA]</scope>
    <source>
        <strain evidence="2 3">FDAARGOS_1049</strain>
    </source>
</reference>
<accession>A0A7T4N5P5</accession>
<dbReference type="EMBL" id="CP066076">
    <property type="protein sequence ID" value="QQC65746.1"/>
    <property type="molecule type" value="Genomic_DNA"/>
</dbReference>
<dbReference type="PANTHER" id="PTHR43433">
    <property type="entry name" value="HYDROLASE, ALPHA/BETA FOLD FAMILY PROTEIN"/>
    <property type="match status" value="1"/>
</dbReference>
<dbReference type="AlphaFoldDB" id="A0A7T4N5P5"/>
<evidence type="ECO:0000259" key="1">
    <source>
        <dbReference type="Pfam" id="PF00561"/>
    </source>
</evidence>
<evidence type="ECO:0000313" key="3">
    <source>
        <dbReference type="Proteomes" id="UP000595610"/>
    </source>
</evidence>
<keyword evidence="2" id="KW-0378">Hydrolase</keyword>
<dbReference type="RefSeq" id="WP_042325363.1">
    <property type="nucleotide sequence ID" value="NZ_CP066076.1"/>
</dbReference>
<sequence>MDNFSYFTTSDGASIAYRMEGHGSQPVLVLSNSIGTTLRMWDGQVPELSRHFSVLRYDARGHGASSVPAGPYPLARLGQDVLELMDMLGIGRAHFLGLSLGGIVGQWLGIHAPTRIDRLVLSNTAPYLGPAERFDASITEALQADDMTATAGTFLRNWFPASMLEAPNPVVETFRATLLATNRHGLVGSWRAVQEADMREDIARITRPTLVIAGEHDTVTAPSYSVRMAKTIPGATLLVLPAVHLTNVEFPREFVDAVVKFLRSPPVGALAVSTQAAGCSATA</sequence>
<dbReference type="PANTHER" id="PTHR43433:SF1">
    <property type="entry name" value="BLL5160 PROTEIN"/>
    <property type="match status" value="1"/>
</dbReference>
<protein>
    <submittedName>
        <fullName evidence="2">Alpha/beta fold hydrolase</fullName>
    </submittedName>
</protein>
<dbReference type="KEGG" id="pgis:I6I06_23325"/>
<dbReference type="PRINTS" id="PR00111">
    <property type="entry name" value="ABHYDROLASE"/>
</dbReference>
<dbReference type="Pfam" id="PF00561">
    <property type="entry name" value="Abhydrolase_1"/>
    <property type="match status" value="1"/>
</dbReference>
<dbReference type="Proteomes" id="UP000595610">
    <property type="component" value="Chromosome 2"/>
</dbReference>